<keyword evidence="2" id="KW-1185">Reference proteome</keyword>
<name>A0ACB8R551_9AGAM</name>
<dbReference type="EMBL" id="MU276346">
    <property type="protein sequence ID" value="KAI0039163.1"/>
    <property type="molecule type" value="Genomic_DNA"/>
</dbReference>
<evidence type="ECO:0000313" key="2">
    <source>
        <dbReference type="Proteomes" id="UP000814033"/>
    </source>
</evidence>
<gene>
    <name evidence="1" type="ORF">FA95DRAFT_1078969</name>
</gene>
<reference evidence="1" key="2">
    <citation type="journal article" date="2022" name="New Phytol.">
        <title>Evolutionary transition to the ectomycorrhizal habit in the genomes of a hyperdiverse lineage of mushroom-forming fungi.</title>
        <authorList>
            <person name="Looney B."/>
            <person name="Miyauchi S."/>
            <person name="Morin E."/>
            <person name="Drula E."/>
            <person name="Courty P.E."/>
            <person name="Kohler A."/>
            <person name="Kuo A."/>
            <person name="LaButti K."/>
            <person name="Pangilinan J."/>
            <person name="Lipzen A."/>
            <person name="Riley R."/>
            <person name="Andreopoulos W."/>
            <person name="He G."/>
            <person name="Johnson J."/>
            <person name="Nolan M."/>
            <person name="Tritt A."/>
            <person name="Barry K.W."/>
            <person name="Grigoriev I.V."/>
            <person name="Nagy L.G."/>
            <person name="Hibbett D."/>
            <person name="Henrissat B."/>
            <person name="Matheny P.B."/>
            <person name="Labbe J."/>
            <person name="Martin F.M."/>
        </authorList>
    </citation>
    <scope>NUCLEOTIDE SEQUENCE</scope>
    <source>
        <strain evidence="1">FP105234-sp</strain>
    </source>
</reference>
<organism evidence="1 2">
    <name type="scientific">Auriscalpium vulgare</name>
    <dbReference type="NCBI Taxonomy" id="40419"/>
    <lineage>
        <taxon>Eukaryota</taxon>
        <taxon>Fungi</taxon>
        <taxon>Dikarya</taxon>
        <taxon>Basidiomycota</taxon>
        <taxon>Agaricomycotina</taxon>
        <taxon>Agaricomycetes</taxon>
        <taxon>Russulales</taxon>
        <taxon>Auriscalpiaceae</taxon>
        <taxon>Auriscalpium</taxon>
    </lineage>
</organism>
<dbReference type="Proteomes" id="UP000814033">
    <property type="component" value="Unassembled WGS sequence"/>
</dbReference>
<comment type="caution">
    <text evidence="1">The sequence shown here is derived from an EMBL/GenBank/DDBJ whole genome shotgun (WGS) entry which is preliminary data.</text>
</comment>
<reference evidence="1" key="1">
    <citation type="submission" date="2021-02" db="EMBL/GenBank/DDBJ databases">
        <authorList>
            <consortium name="DOE Joint Genome Institute"/>
            <person name="Ahrendt S."/>
            <person name="Looney B.P."/>
            <person name="Miyauchi S."/>
            <person name="Morin E."/>
            <person name="Drula E."/>
            <person name="Courty P.E."/>
            <person name="Chicoki N."/>
            <person name="Fauchery L."/>
            <person name="Kohler A."/>
            <person name="Kuo A."/>
            <person name="Labutti K."/>
            <person name="Pangilinan J."/>
            <person name="Lipzen A."/>
            <person name="Riley R."/>
            <person name="Andreopoulos W."/>
            <person name="He G."/>
            <person name="Johnson J."/>
            <person name="Barry K.W."/>
            <person name="Grigoriev I.V."/>
            <person name="Nagy L."/>
            <person name="Hibbett D."/>
            <person name="Henrissat B."/>
            <person name="Matheny P.B."/>
            <person name="Labbe J."/>
            <person name="Martin F."/>
        </authorList>
    </citation>
    <scope>NUCLEOTIDE SEQUENCE</scope>
    <source>
        <strain evidence="1">FP105234-sp</strain>
    </source>
</reference>
<protein>
    <submittedName>
        <fullName evidence="1">Uncharacterized protein</fullName>
    </submittedName>
</protein>
<accession>A0ACB8R551</accession>
<proteinExistence type="predicted"/>
<evidence type="ECO:0000313" key="1">
    <source>
        <dbReference type="EMBL" id="KAI0039163.1"/>
    </source>
</evidence>
<sequence length="115" mass="12341">MSASFLFLMSKLVAEFWCDVLCPCGSCHSESFPADADSTATFSCSVPILVSCKGFCCLSLIPCHRSQGDGVTLLRTKLPREIPTNCPRMGQLTVGVLRVAVTSPACFVCLLSSDR</sequence>